<dbReference type="Pfam" id="PF01467">
    <property type="entry name" value="CTP_transf_like"/>
    <property type="match status" value="1"/>
</dbReference>
<protein>
    <recommendedName>
        <fullName evidence="3">Cytidyltransferase-like domain-containing protein</fullName>
    </recommendedName>
</protein>
<accession>A0A382B7A9</accession>
<evidence type="ECO:0000313" key="4">
    <source>
        <dbReference type="EMBL" id="SVB09162.1"/>
    </source>
</evidence>
<dbReference type="SUPFAM" id="SSF52374">
    <property type="entry name" value="Nucleotidylyl transferase"/>
    <property type="match status" value="1"/>
</dbReference>
<reference evidence="4" key="1">
    <citation type="submission" date="2018-05" db="EMBL/GenBank/DDBJ databases">
        <authorList>
            <person name="Lanie J.A."/>
            <person name="Ng W.-L."/>
            <person name="Kazmierczak K.M."/>
            <person name="Andrzejewski T.M."/>
            <person name="Davidsen T.M."/>
            <person name="Wayne K.J."/>
            <person name="Tettelin H."/>
            <person name="Glass J.I."/>
            <person name="Rusch D."/>
            <person name="Podicherti R."/>
            <person name="Tsui H.-C.T."/>
            <person name="Winkler M.E."/>
        </authorList>
    </citation>
    <scope>NUCLEOTIDE SEQUENCE</scope>
</reference>
<feature type="non-terminal residue" evidence="4">
    <location>
        <position position="1"/>
    </location>
</feature>
<dbReference type="PANTHER" id="PTHR43793:SF1">
    <property type="entry name" value="FAD SYNTHASE"/>
    <property type="match status" value="1"/>
</dbReference>
<dbReference type="PANTHER" id="PTHR43793">
    <property type="entry name" value="FAD SYNTHASE"/>
    <property type="match status" value="1"/>
</dbReference>
<keyword evidence="2" id="KW-0548">Nucleotidyltransferase</keyword>
<gene>
    <name evidence="4" type="ORF">METZ01_LOCUS162016</name>
</gene>
<dbReference type="InterPro" id="IPR050385">
    <property type="entry name" value="Archaeal_FAD_synthase"/>
</dbReference>
<dbReference type="EMBL" id="UINC01028341">
    <property type="protein sequence ID" value="SVB09162.1"/>
    <property type="molecule type" value="Genomic_DNA"/>
</dbReference>
<proteinExistence type="predicted"/>
<dbReference type="GO" id="GO:0016779">
    <property type="term" value="F:nucleotidyltransferase activity"/>
    <property type="evidence" value="ECO:0007669"/>
    <property type="project" value="UniProtKB-KW"/>
</dbReference>
<dbReference type="InterPro" id="IPR014729">
    <property type="entry name" value="Rossmann-like_a/b/a_fold"/>
</dbReference>
<dbReference type="InterPro" id="IPR004821">
    <property type="entry name" value="Cyt_trans-like"/>
</dbReference>
<dbReference type="NCBIfam" id="TIGR00125">
    <property type="entry name" value="cyt_tran_rel"/>
    <property type="match status" value="1"/>
</dbReference>
<evidence type="ECO:0000256" key="2">
    <source>
        <dbReference type="ARBA" id="ARBA00022695"/>
    </source>
</evidence>
<feature type="domain" description="Cytidyltransferase-like" evidence="3">
    <location>
        <begin position="12"/>
        <end position="117"/>
    </location>
</feature>
<dbReference type="Gene3D" id="3.40.50.620">
    <property type="entry name" value="HUPs"/>
    <property type="match status" value="1"/>
</dbReference>
<keyword evidence="1" id="KW-0808">Transferase</keyword>
<evidence type="ECO:0000256" key="1">
    <source>
        <dbReference type="ARBA" id="ARBA00022679"/>
    </source>
</evidence>
<organism evidence="4">
    <name type="scientific">marine metagenome</name>
    <dbReference type="NCBI Taxonomy" id="408172"/>
    <lineage>
        <taxon>unclassified sequences</taxon>
        <taxon>metagenomes</taxon>
        <taxon>ecological metagenomes</taxon>
    </lineage>
</organism>
<evidence type="ECO:0000259" key="3">
    <source>
        <dbReference type="Pfam" id="PF01467"/>
    </source>
</evidence>
<sequence>VKDPEPRRVLGCGTFDHFHPGHEAFLCQALSLGDELFVVVARDQNVRRIKGRVPDQEETARLATVTAHEAVDDARLGYPGSDFLRVVADINPDIIALGYDQRAPKGLAEAFPECEIVTLDAFEPERYKSSLMRGHRP</sequence>
<name>A0A382B7A9_9ZZZZ</name>
<dbReference type="AlphaFoldDB" id="A0A382B7A9"/>